<keyword evidence="6 8" id="KW-0472">Membrane</keyword>
<dbReference type="GO" id="GO:0044718">
    <property type="term" value="P:siderophore transmembrane transport"/>
    <property type="evidence" value="ECO:0007669"/>
    <property type="project" value="TreeGrafter"/>
</dbReference>
<dbReference type="Pfam" id="PF07715">
    <property type="entry name" value="Plug"/>
    <property type="match status" value="1"/>
</dbReference>
<evidence type="ECO:0000256" key="5">
    <source>
        <dbReference type="ARBA" id="ARBA00023077"/>
    </source>
</evidence>
<dbReference type="InterPro" id="IPR039426">
    <property type="entry name" value="TonB-dep_rcpt-like"/>
</dbReference>
<accession>A0A1G5FJL7</accession>
<dbReference type="InterPro" id="IPR000531">
    <property type="entry name" value="Beta-barrel_TonB"/>
</dbReference>
<comment type="subcellular location">
    <subcellularLocation>
        <location evidence="1 8">Cell outer membrane</location>
        <topology evidence="1 8">Multi-pass membrane protein</topology>
    </subcellularLocation>
</comment>
<gene>
    <name evidence="13" type="ORF">SAMN05216233_108107</name>
</gene>
<dbReference type="InterPro" id="IPR036942">
    <property type="entry name" value="Beta-barrel_TonB_sf"/>
</dbReference>
<evidence type="ECO:0000256" key="7">
    <source>
        <dbReference type="ARBA" id="ARBA00023237"/>
    </source>
</evidence>
<evidence type="ECO:0000256" key="3">
    <source>
        <dbReference type="ARBA" id="ARBA00022452"/>
    </source>
</evidence>
<evidence type="ECO:0000256" key="10">
    <source>
        <dbReference type="SAM" id="SignalP"/>
    </source>
</evidence>
<keyword evidence="4 8" id="KW-0812">Transmembrane</keyword>
<keyword evidence="2 8" id="KW-0813">Transport</keyword>
<dbReference type="Gene3D" id="2.40.170.20">
    <property type="entry name" value="TonB-dependent receptor, beta-barrel domain"/>
    <property type="match status" value="1"/>
</dbReference>
<dbReference type="Pfam" id="PF00593">
    <property type="entry name" value="TonB_dep_Rec_b-barrel"/>
    <property type="match status" value="1"/>
</dbReference>
<dbReference type="AlphaFoldDB" id="A0A1G5FJL7"/>
<keyword evidence="3 8" id="KW-1134">Transmembrane beta strand</keyword>
<feature type="chain" id="PRO_5011757863" evidence="10">
    <location>
        <begin position="32"/>
        <end position="674"/>
    </location>
</feature>
<evidence type="ECO:0000256" key="2">
    <source>
        <dbReference type="ARBA" id="ARBA00022448"/>
    </source>
</evidence>
<keyword evidence="5 9" id="KW-0798">TonB box</keyword>
<protein>
    <submittedName>
        <fullName evidence="13">Iron complex outermembrane recepter protein</fullName>
    </submittedName>
</protein>
<feature type="domain" description="TonB-dependent receptor plug" evidence="12">
    <location>
        <begin position="59"/>
        <end position="168"/>
    </location>
</feature>
<evidence type="ECO:0000259" key="11">
    <source>
        <dbReference type="Pfam" id="PF00593"/>
    </source>
</evidence>
<dbReference type="PANTHER" id="PTHR30069:SF37">
    <property type="entry name" value="FERRIC VIBRIOBACTIN RECEPTOR VIUA"/>
    <property type="match status" value="1"/>
</dbReference>
<evidence type="ECO:0000256" key="8">
    <source>
        <dbReference type="PROSITE-ProRule" id="PRU01360"/>
    </source>
</evidence>
<keyword evidence="7 8" id="KW-0998">Cell outer membrane</keyword>
<dbReference type="InterPro" id="IPR012910">
    <property type="entry name" value="Plug_dom"/>
</dbReference>
<dbReference type="GO" id="GO:0015344">
    <property type="term" value="F:siderophore uptake transmembrane transporter activity"/>
    <property type="evidence" value="ECO:0007669"/>
    <property type="project" value="TreeGrafter"/>
</dbReference>
<evidence type="ECO:0000313" key="14">
    <source>
        <dbReference type="Proteomes" id="UP000198870"/>
    </source>
</evidence>
<dbReference type="PROSITE" id="PS52016">
    <property type="entry name" value="TONB_DEPENDENT_REC_3"/>
    <property type="match status" value="1"/>
</dbReference>
<dbReference type="STRING" id="419481.SAMN05216233_108107"/>
<dbReference type="GO" id="GO:0009279">
    <property type="term" value="C:cell outer membrane"/>
    <property type="evidence" value="ECO:0007669"/>
    <property type="project" value="UniProtKB-SubCell"/>
</dbReference>
<dbReference type="Proteomes" id="UP000198870">
    <property type="component" value="Unassembled WGS sequence"/>
</dbReference>
<keyword evidence="14" id="KW-1185">Reference proteome</keyword>
<dbReference type="Gene3D" id="2.170.130.10">
    <property type="entry name" value="TonB-dependent receptor, plug domain"/>
    <property type="match status" value="1"/>
</dbReference>
<dbReference type="RefSeq" id="WP_217640298.1">
    <property type="nucleotide sequence ID" value="NZ_FMUX01000008.1"/>
</dbReference>
<dbReference type="InterPro" id="IPR037066">
    <property type="entry name" value="Plug_dom_sf"/>
</dbReference>
<keyword evidence="10" id="KW-0732">Signal</keyword>
<evidence type="ECO:0000256" key="6">
    <source>
        <dbReference type="ARBA" id="ARBA00023136"/>
    </source>
</evidence>
<dbReference type="PANTHER" id="PTHR30069">
    <property type="entry name" value="TONB-DEPENDENT OUTER MEMBRANE RECEPTOR"/>
    <property type="match status" value="1"/>
</dbReference>
<dbReference type="EMBL" id="FMUX01000008">
    <property type="protein sequence ID" value="SCY39495.1"/>
    <property type="molecule type" value="Genomic_DNA"/>
</dbReference>
<feature type="domain" description="TonB-dependent receptor-like beta-barrel" evidence="11">
    <location>
        <begin position="253"/>
        <end position="643"/>
    </location>
</feature>
<organism evidence="13 14">
    <name type="scientific">Desulfoluna spongiiphila</name>
    <dbReference type="NCBI Taxonomy" id="419481"/>
    <lineage>
        <taxon>Bacteria</taxon>
        <taxon>Pseudomonadati</taxon>
        <taxon>Thermodesulfobacteriota</taxon>
        <taxon>Desulfobacteria</taxon>
        <taxon>Desulfobacterales</taxon>
        <taxon>Desulfolunaceae</taxon>
        <taxon>Desulfoluna</taxon>
    </lineage>
</organism>
<evidence type="ECO:0000256" key="9">
    <source>
        <dbReference type="RuleBase" id="RU003357"/>
    </source>
</evidence>
<name>A0A1G5FJL7_9BACT</name>
<evidence type="ECO:0000259" key="12">
    <source>
        <dbReference type="Pfam" id="PF07715"/>
    </source>
</evidence>
<comment type="similarity">
    <text evidence="8 9">Belongs to the TonB-dependent receptor family.</text>
</comment>
<dbReference type="SUPFAM" id="SSF56935">
    <property type="entry name" value="Porins"/>
    <property type="match status" value="1"/>
</dbReference>
<reference evidence="13 14" key="1">
    <citation type="submission" date="2016-10" db="EMBL/GenBank/DDBJ databases">
        <authorList>
            <person name="de Groot N.N."/>
        </authorList>
    </citation>
    <scope>NUCLEOTIDE SEQUENCE [LARGE SCALE GENOMIC DNA]</scope>
    <source>
        <strain evidence="13 14">AA1</strain>
    </source>
</reference>
<evidence type="ECO:0000256" key="4">
    <source>
        <dbReference type="ARBA" id="ARBA00022692"/>
    </source>
</evidence>
<sequence length="674" mass="75209">MTRRPKTSPGIRPCCFMALGFLLLLCSPLRASEQEVVDLSIEDLMNINVTSVGKKEQNLSDSTAAVFVITNQDLKRSGVTNIPDALRMVPGLTVSRIDSNKWAVNSRGATSRFADKLLVFIDGRTVYTPFFSGVYWEVQDVMLEDVDRIEVIRGPGATLWGANAVNGVINIITKQASDTQGGVVTAGGGTTEEGFAEARYGAAMGDATHGRFYAKGFKRDEFERPSGEGAGDDWEMVQGGFRVDTRTTARDTLTIQGDLYDGEINQELVLPTLTPPYAESIDDTADVSGGNLLTRWQRVLSSTSDITLQLLYDVSEREEAFTNEEKENIDVDFQHHFKAGDRHDIVWGAGYQRIHDELAETSVLTYSPESRTDDLFSAFLQDEILLIDRKLWLTLGSKVEHNESTGYEVQPSARLLFSPRPNHKLWAAVSRAVRTPSRVERDGEVMLYVVPPMSTENPSPLPVVVTGIGVDDEQSEELIAYELGYRFMPTSTVSVDIAGYYHDYDHLRVTRLGTPEFKGTYIEQPFLLLHEFSSQAYGGELAAAWQVTDWLKEDLAYTYLNSDLEEEGQVGREPTHQVSLRSAVDVTKTVELDLWFRYVDDSSAAYAASPDGTYEIDSYLTLDARLAWRPMPALELSVVGQNLLESSHQEYVMENYGLPTEVPRSVYGKITYRF</sequence>
<proteinExistence type="inferred from homology"/>
<feature type="signal peptide" evidence="10">
    <location>
        <begin position="1"/>
        <end position="31"/>
    </location>
</feature>
<evidence type="ECO:0000313" key="13">
    <source>
        <dbReference type="EMBL" id="SCY39495.1"/>
    </source>
</evidence>
<evidence type="ECO:0000256" key="1">
    <source>
        <dbReference type="ARBA" id="ARBA00004571"/>
    </source>
</evidence>